<accession>C9KKG2</accession>
<dbReference type="AlphaFoldDB" id="C9KKG2"/>
<organism evidence="1 2">
    <name type="scientific">Mitsuokella multacida DSM 20544</name>
    <dbReference type="NCBI Taxonomy" id="500635"/>
    <lineage>
        <taxon>Bacteria</taxon>
        <taxon>Bacillati</taxon>
        <taxon>Bacillota</taxon>
        <taxon>Negativicutes</taxon>
        <taxon>Selenomonadales</taxon>
        <taxon>Selenomonadaceae</taxon>
        <taxon>Mitsuokella</taxon>
    </lineage>
</organism>
<dbReference type="STRING" id="500635.MITSMUL_03661"/>
<keyword evidence="2" id="KW-1185">Reference proteome</keyword>
<sequence length="45" mass="5000">MILRLSNCVCVNEANPFDAAPERSRTSIEVSWTFGYGYTVTIISS</sequence>
<comment type="caution">
    <text evidence="1">The sequence shown here is derived from an EMBL/GenBank/DDBJ whole genome shotgun (WGS) entry which is preliminary data.</text>
</comment>
<name>C9KKG2_9FIRM</name>
<evidence type="ECO:0000313" key="2">
    <source>
        <dbReference type="Proteomes" id="UP000003671"/>
    </source>
</evidence>
<reference evidence="1" key="1">
    <citation type="submission" date="2009-09" db="EMBL/GenBank/DDBJ databases">
        <authorList>
            <person name="Weinstock G."/>
            <person name="Sodergren E."/>
            <person name="Clifton S."/>
            <person name="Fulton L."/>
            <person name="Fulton B."/>
            <person name="Courtney L."/>
            <person name="Fronick C."/>
            <person name="Harrison M."/>
            <person name="Strong C."/>
            <person name="Farmer C."/>
            <person name="Delahaunty K."/>
            <person name="Markovic C."/>
            <person name="Hall O."/>
            <person name="Minx P."/>
            <person name="Tomlinson C."/>
            <person name="Mitreva M."/>
            <person name="Nelson J."/>
            <person name="Hou S."/>
            <person name="Wollam A."/>
            <person name="Pepin K.H."/>
            <person name="Johnson M."/>
            <person name="Bhonagiri V."/>
            <person name="Nash W.E."/>
            <person name="Warren W."/>
            <person name="Chinwalla A."/>
            <person name="Mardis E.R."/>
            <person name="Wilson R.K."/>
        </authorList>
    </citation>
    <scope>NUCLEOTIDE SEQUENCE [LARGE SCALE GENOMIC DNA]</scope>
    <source>
        <strain evidence="1">DSM 20544</strain>
    </source>
</reference>
<dbReference type="Proteomes" id="UP000003671">
    <property type="component" value="Unassembled WGS sequence"/>
</dbReference>
<dbReference type="EMBL" id="ABWK02000009">
    <property type="protein sequence ID" value="EEX69612.1"/>
    <property type="molecule type" value="Genomic_DNA"/>
</dbReference>
<evidence type="ECO:0000313" key="1">
    <source>
        <dbReference type="EMBL" id="EEX69612.1"/>
    </source>
</evidence>
<protein>
    <submittedName>
        <fullName evidence="1">Uncharacterized protein</fullName>
    </submittedName>
</protein>
<proteinExistence type="predicted"/>
<dbReference type="HOGENOM" id="CLU_3202103_0_0_9"/>
<gene>
    <name evidence="1" type="ORF">MITSMUL_03661</name>
</gene>